<dbReference type="Proteomes" id="UP000528286">
    <property type="component" value="Unassembled WGS sequence"/>
</dbReference>
<dbReference type="SMART" id="SM00987">
    <property type="entry name" value="UreE_C"/>
    <property type="match status" value="1"/>
</dbReference>
<keyword evidence="5" id="KW-0004">4Fe-4S</keyword>
<dbReference type="SMART" id="SM00986">
    <property type="entry name" value="UDG"/>
    <property type="match status" value="1"/>
</dbReference>
<protein>
    <recommendedName>
        <fullName evidence="4">Type-4 uracil-DNA glycosylase</fullName>
        <ecNumber evidence="3">3.2.2.27</ecNumber>
    </recommendedName>
</protein>
<feature type="region of interest" description="Disordered" evidence="12">
    <location>
        <begin position="50"/>
        <end position="86"/>
    </location>
</feature>
<dbReference type="Pfam" id="PF03167">
    <property type="entry name" value="UDG"/>
    <property type="match status" value="1"/>
</dbReference>
<keyword evidence="8" id="KW-0378">Hydrolase</keyword>
<evidence type="ECO:0000256" key="3">
    <source>
        <dbReference type="ARBA" id="ARBA00012030"/>
    </source>
</evidence>
<dbReference type="GO" id="GO:0051539">
    <property type="term" value="F:4 iron, 4 sulfur cluster binding"/>
    <property type="evidence" value="ECO:0007669"/>
    <property type="project" value="UniProtKB-KW"/>
</dbReference>
<dbReference type="PANTHER" id="PTHR33693">
    <property type="entry name" value="TYPE-5 URACIL-DNA GLYCOSYLASE"/>
    <property type="match status" value="1"/>
</dbReference>
<reference evidence="14 15" key="1">
    <citation type="submission" date="2020-08" db="EMBL/GenBank/DDBJ databases">
        <title>Genomic Encyclopedia of Type Strains, Phase IV (KMG-IV): sequencing the most valuable type-strain genomes for metagenomic binning, comparative biology and taxonomic classification.</title>
        <authorList>
            <person name="Goeker M."/>
        </authorList>
    </citation>
    <scope>NUCLEOTIDE SEQUENCE [LARGE SCALE GENOMIC DNA]</scope>
    <source>
        <strain evidence="14 15">DSM 29853</strain>
    </source>
</reference>
<comment type="caution">
    <text evidence="14">The sequence shown here is derived from an EMBL/GenBank/DDBJ whole genome shotgun (WGS) entry which is preliminary data.</text>
</comment>
<dbReference type="AlphaFoldDB" id="A0A7W6J6H3"/>
<dbReference type="InterPro" id="IPR051536">
    <property type="entry name" value="UDG_Type-4/5"/>
</dbReference>
<keyword evidence="7" id="KW-0227">DNA damage</keyword>
<accession>A0A7W6J6H3</accession>
<dbReference type="InterPro" id="IPR005122">
    <property type="entry name" value="Uracil-DNA_glycosylase-like"/>
</dbReference>
<keyword evidence="14" id="KW-0808">Transferase</keyword>
<dbReference type="SUPFAM" id="SSF52141">
    <property type="entry name" value="Uracil-DNA glycosylase-like"/>
    <property type="match status" value="1"/>
</dbReference>
<dbReference type="GO" id="GO:0006281">
    <property type="term" value="P:DNA repair"/>
    <property type="evidence" value="ECO:0007669"/>
    <property type="project" value="UniProtKB-KW"/>
</dbReference>
<proteinExistence type="inferred from homology"/>
<dbReference type="NCBIfam" id="TIGR00758">
    <property type="entry name" value="UDG_fam4"/>
    <property type="match status" value="1"/>
</dbReference>
<organism evidence="14 15">
    <name type="scientific">Gellertiella hungarica</name>
    <dbReference type="NCBI Taxonomy" id="1572859"/>
    <lineage>
        <taxon>Bacteria</taxon>
        <taxon>Pseudomonadati</taxon>
        <taxon>Pseudomonadota</taxon>
        <taxon>Alphaproteobacteria</taxon>
        <taxon>Hyphomicrobiales</taxon>
        <taxon>Rhizobiaceae</taxon>
        <taxon>Gellertiella</taxon>
    </lineage>
</organism>
<evidence type="ECO:0000313" key="15">
    <source>
        <dbReference type="Proteomes" id="UP000528286"/>
    </source>
</evidence>
<keyword evidence="9" id="KW-0408">Iron</keyword>
<feature type="domain" description="Uracil-DNA glycosylase-like" evidence="13">
    <location>
        <begin position="130"/>
        <end position="280"/>
    </location>
</feature>
<evidence type="ECO:0000256" key="6">
    <source>
        <dbReference type="ARBA" id="ARBA00022723"/>
    </source>
</evidence>
<comment type="similarity">
    <text evidence="2">Belongs to the uracil-DNA glycosylase (UDG) superfamily. Type 4 (UDGa) family.</text>
</comment>
<dbReference type="Gene3D" id="3.40.470.10">
    <property type="entry name" value="Uracil-DNA glycosylase-like domain"/>
    <property type="match status" value="1"/>
</dbReference>
<dbReference type="GO" id="GO:0016779">
    <property type="term" value="F:nucleotidyltransferase activity"/>
    <property type="evidence" value="ECO:0007669"/>
    <property type="project" value="UniProtKB-KW"/>
</dbReference>
<keyword evidence="15" id="KW-1185">Reference proteome</keyword>
<dbReference type="GO" id="GO:0004844">
    <property type="term" value="F:uracil DNA N-glycosylase activity"/>
    <property type="evidence" value="ECO:0007669"/>
    <property type="project" value="UniProtKB-EC"/>
</dbReference>
<sequence>MIQLQDLPPDALAALLHFYADAGVDVLMEDEPVDRFAEFAAERQARGMAMQAQRAAAAPQATGQPQRGERGAAPQRPAPAGAQPIPLPDQEAVAEARRVAAAAMTLEDLRGAIDAFDHCGLKRGARSTILAGGECHTGIMVVGAIPGSDEDAGGTAFAGRSGALFDRMLSSIGLTREKVAAVTALPWRPPGNRQPTQAEMDICRPFVERQIALCNPRIVLVLGNFAARYLIDPNASIQLIRGEWKRLQVEDRAIPALPSLHPDDLLRAPASKRLAWQDLLAFRQKLDELGLG</sequence>
<feature type="compositionally biased region" description="Low complexity" evidence="12">
    <location>
        <begin position="50"/>
        <end position="84"/>
    </location>
</feature>
<evidence type="ECO:0000256" key="5">
    <source>
        <dbReference type="ARBA" id="ARBA00022485"/>
    </source>
</evidence>
<evidence type="ECO:0000256" key="1">
    <source>
        <dbReference type="ARBA" id="ARBA00001400"/>
    </source>
</evidence>
<evidence type="ECO:0000256" key="10">
    <source>
        <dbReference type="ARBA" id="ARBA00023014"/>
    </source>
</evidence>
<keyword evidence="10" id="KW-0411">Iron-sulfur</keyword>
<keyword evidence="6" id="KW-0479">Metal-binding</keyword>
<evidence type="ECO:0000256" key="12">
    <source>
        <dbReference type="SAM" id="MobiDB-lite"/>
    </source>
</evidence>
<dbReference type="GO" id="GO:0046872">
    <property type="term" value="F:metal ion binding"/>
    <property type="evidence" value="ECO:0007669"/>
    <property type="project" value="UniProtKB-KW"/>
</dbReference>
<evidence type="ECO:0000256" key="4">
    <source>
        <dbReference type="ARBA" id="ARBA00019403"/>
    </source>
</evidence>
<dbReference type="PANTHER" id="PTHR33693:SF1">
    <property type="entry name" value="TYPE-4 URACIL-DNA GLYCOSYLASE"/>
    <property type="match status" value="1"/>
</dbReference>
<gene>
    <name evidence="14" type="ORF">GGR23_002892</name>
</gene>
<keyword evidence="11" id="KW-0234">DNA repair</keyword>
<comment type="catalytic activity">
    <reaction evidence="1">
        <text>Hydrolyzes single-stranded DNA or mismatched double-stranded DNA and polynucleotides, releasing free uracil.</text>
        <dbReference type="EC" id="3.2.2.27"/>
    </reaction>
</comment>
<dbReference type="EMBL" id="JACIEZ010000005">
    <property type="protein sequence ID" value="MBB4065685.1"/>
    <property type="molecule type" value="Genomic_DNA"/>
</dbReference>
<evidence type="ECO:0000256" key="2">
    <source>
        <dbReference type="ARBA" id="ARBA00006521"/>
    </source>
</evidence>
<evidence type="ECO:0000256" key="9">
    <source>
        <dbReference type="ARBA" id="ARBA00023004"/>
    </source>
</evidence>
<evidence type="ECO:0000256" key="11">
    <source>
        <dbReference type="ARBA" id="ARBA00023204"/>
    </source>
</evidence>
<dbReference type="CDD" id="cd10030">
    <property type="entry name" value="UDG-F4_TTUDGA_SPO1dp_like"/>
    <property type="match status" value="1"/>
</dbReference>
<evidence type="ECO:0000313" key="14">
    <source>
        <dbReference type="EMBL" id="MBB4065685.1"/>
    </source>
</evidence>
<evidence type="ECO:0000256" key="7">
    <source>
        <dbReference type="ARBA" id="ARBA00022763"/>
    </source>
</evidence>
<dbReference type="InterPro" id="IPR005273">
    <property type="entry name" value="Ura-DNA_glyco_family4"/>
</dbReference>
<name>A0A7W6J6H3_9HYPH</name>
<dbReference type="EC" id="3.2.2.27" evidence="3"/>
<dbReference type="InterPro" id="IPR036895">
    <property type="entry name" value="Uracil-DNA_glycosylase-like_sf"/>
</dbReference>
<evidence type="ECO:0000256" key="8">
    <source>
        <dbReference type="ARBA" id="ARBA00022801"/>
    </source>
</evidence>
<evidence type="ECO:0000259" key="13">
    <source>
        <dbReference type="SMART" id="SM00986"/>
    </source>
</evidence>
<keyword evidence="14" id="KW-0548">Nucleotidyltransferase</keyword>
<dbReference type="RefSeq" id="WP_183366975.1">
    <property type="nucleotide sequence ID" value="NZ_JACIEZ010000005.1"/>
</dbReference>